<dbReference type="AlphaFoldDB" id="A0A3M0IF55"/>
<dbReference type="EMBL" id="PENI01000001">
    <property type="protein sequence ID" value="RMB87445.1"/>
    <property type="molecule type" value="Genomic_DNA"/>
</dbReference>
<organism evidence="1 2">
    <name type="scientific">Streptomyces shenzhenensis</name>
    <dbReference type="NCBI Taxonomy" id="943815"/>
    <lineage>
        <taxon>Bacteria</taxon>
        <taxon>Bacillati</taxon>
        <taxon>Actinomycetota</taxon>
        <taxon>Actinomycetes</taxon>
        <taxon>Kitasatosporales</taxon>
        <taxon>Streptomycetaceae</taxon>
        <taxon>Streptomyces</taxon>
    </lineage>
</organism>
<keyword evidence="2" id="KW-1185">Reference proteome</keyword>
<dbReference type="InterPro" id="IPR026337">
    <property type="entry name" value="AKG_HExxH"/>
</dbReference>
<dbReference type="RefSeq" id="WP_121887116.1">
    <property type="nucleotide sequence ID" value="NZ_PENI01000001.1"/>
</dbReference>
<dbReference type="OrthoDB" id="796761at2"/>
<dbReference type="NCBIfam" id="TIGR04267">
    <property type="entry name" value="mod_HExxH"/>
    <property type="match status" value="1"/>
</dbReference>
<dbReference type="Proteomes" id="UP000270471">
    <property type="component" value="Unassembled WGS sequence"/>
</dbReference>
<comment type="caution">
    <text evidence="1">The sequence shown here is derived from an EMBL/GenBank/DDBJ whole genome shotgun (WGS) entry which is preliminary data.</text>
</comment>
<protein>
    <recommendedName>
        <fullName evidence="3">HEXXH motif domain-containing protein</fullName>
    </recommendedName>
</protein>
<name>A0A3M0IF55_9ACTN</name>
<evidence type="ECO:0000313" key="1">
    <source>
        <dbReference type="EMBL" id="RMB87445.1"/>
    </source>
</evidence>
<sequence>MTLAPVSSEIARVLASTRPVPTGNAALRAGLHARRLLFLKSLLVRLERLGGGLDPAARRRFERDWALLESTERADPSAVRDVLDYPMTGAWLAEALASPDGPALERHLAHFGGVALAAAIRAGRPVVGTWTLPTGVLALPGLGTLHRSSGELRLTSRAGTVRMADPTGHQGPALLRTAARPEEGTTRIGGGPGWSALRTLPGSGVVLDDLDPYRVPPHGVGPAALPAAGRPESGWRLWARRWNEAHALLAAVDPGRIAEIGTVLRAVVPLAPGRRVGGAPLSATARAAPGAVLAQLPGDGGELAESLVHETQHTKLAALHDLAPLCVPGAGTLHRVGWRPDPRPVMGVLQGAYAHLALVDLWWRAGDGASVPAGWRRRAGLRLEIYRDQVGEALSALGESDELTMVGREFVRGMGRHHANLGRAARSLR</sequence>
<accession>A0A3M0IF55</accession>
<evidence type="ECO:0008006" key="3">
    <source>
        <dbReference type="Google" id="ProtNLM"/>
    </source>
</evidence>
<evidence type="ECO:0000313" key="2">
    <source>
        <dbReference type="Proteomes" id="UP000270471"/>
    </source>
</evidence>
<gene>
    <name evidence="1" type="ORF">CTZ28_00220</name>
</gene>
<reference evidence="1 2" key="1">
    <citation type="submission" date="2017-11" db="EMBL/GenBank/DDBJ databases">
        <title>Draft genome of actinobacteria isolated from guarana (Paullinia cupana (Mart.) Ducke.</title>
        <authorList>
            <person name="Siqueira K.A."/>
            <person name="Liotti R.G."/>
            <person name="Mendes T.A.O."/>
            <person name="Soares M.A."/>
        </authorList>
    </citation>
    <scope>NUCLEOTIDE SEQUENCE [LARGE SCALE GENOMIC DNA]</scope>
    <source>
        <strain evidence="1 2">193</strain>
    </source>
</reference>
<proteinExistence type="predicted"/>